<comment type="similarity">
    <text evidence="3">Belongs to the THOC3 family.</text>
</comment>
<dbReference type="SUPFAM" id="SSF50978">
    <property type="entry name" value="WD40 repeat-like"/>
    <property type="match status" value="1"/>
</dbReference>
<dbReference type="RefSeq" id="XP_040633277.1">
    <property type="nucleotide sequence ID" value="XM_040774560.1"/>
</dbReference>
<dbReference type="HOGENOM" id="CLU_045202_0_0_1"/>
<dbReference type="EMBL" id="JH795855">
    <property type="protein sequence ID" value="EJU06383.1"/>
    <property type="molecule type" value="Genomic_DNA"/>
</dbReference>
<organism evidence="5 6">
    <name type="scientific">Dacryopinax primogenitus (strain DJM 731)</name>
    <name type="common">Brown rot fungus</name>
    <dbReference type="NCBI Taxonomy" id="1858805"/>
    <lineage>
        <taxon>Eukaryota</taxon>
        <taxon>Fungi</taxon>
        <taxon>Dikarya</taxon>
        <taxon>Basidiomycota</taxon>
        <taxon>Agaricomycotina</taxon>
        <taxon>Dacrymycetes</taxon>
        <taxon>Dacrymycetales</taxon>
        <taxon>Dacrymycetaceae</taxon>
        <taxon>Dacryopinax</taxon>
    </lineage>
</organism>
<dbReference type="InterPro" id="IPR001680">
    <property type="entry name" value="WD40_rpt"/>
</dbReference>
<dbReference type="PROSITE" id="PS50294">
    <property type="entry name" value="WD_REPEATS_REGION"/>
    <property type="match status" value="3"/>
</dbReference>
<dbReference type="AlphaFoldDB" id="M5GH02"/>
<dbReference type="GO" id="GO:0006406">
    <property type="term" value="P:mRNA export from nucleus"/>
    <property type="evidence" value="ECO:0007669"/>
    <property type="project" value="InterPro"/>
</dbReference>
<keyword evidence="6" id="KW-1185">Reference proteome</keyword>
<sequence length="346" mass="38059">MTTRKDTTQARISLPTPAPNPWQSFPSRGLIPFPTSYKPVIVKTGSRDYVTCLAWSADGKRLASCGYEKAVRLWNPERTVYLHLTTTLTGAHEFPVQHVAWHPTNPFRLVSLSKQDRTLALWDVRRTKELLTVEWHPTGLSLLALSSDDGLYEILPSPSPPSGPDADTPDPPAETYLLGPRHDNHGQLNTFLFSPLGLHLLLSKVSGTLELLSLPQFETRLRLPAHVNSCYCAALDPRGFYLATGGADAIVNLWDTKEWIVRRNSLTPSSMPVRELAFSHDGEYLATASDDPGLDIWETETGLRALRVQTPGPAASVAWHPGKWIVVAGGDGGGSARMGWCCFFGL</sequence>
<dbReference type="PROSITE" id="PS00678">
    <property type="entry name" value="WD_REPEATS_1"/>
    <property type="match status" value="1"/>
</dbReference>
<dbReference type="GO" id="GO:0000445">
    <property type="term" value="C:THO complex part of transcription export complex"/>
    <property type="evidence" value="ECO:0007669"/>
    <property type="project" value="TreeGrafter"/>
</dbReference>
<dbReference type="STRING" id="1858805.M5GH02"/>
<dbReference type="Gene3D" id="2.130.10.10">
    <property type="entry name" value="YVTN repeat-like/Quinoprotein amine dehydrogenase"/>
    <property type="match status" value="2"/>
</dbReference>
<feature type="repeat" description="WD" evidence="4">
    <location>
        <begin position="223"/>
        <end position="255"/>
    </location>
</feature>
<evidence type="ECO:0000256" key="4">
    <source>
        <dbReference type="PROSITE-ProRule" id="PRU00221"/>
    </source>
</evidence>
<dbReference type="PANTHER" id="PTHR22839:SF0">
    <property type="entry name" value="THO COMPLEX SUBUNIT 3"/>
    <property type="match status" value="1"/>
</dbReference>
<protein>
    <submittedName>
        <fullName evidence="5">WD40 repeat-like protein</fullName>
    </submittedName>
</protein>
<keyword evidence="2" id="KW-0677">Repeat</keyword>
<evidence type="ECO:0000313" key="5">
    <source>
        <dbReference type="EMBL" id="EJU06383.1"/>
    </source>
</evidence>
<accession>M5GH02</accession>
<evidence type="ECO:0000256" key="1">
    <source>
        <dbReference type="ARBA" id="ARBA00022574"/>
    </source>
</evidence>
<dbReference type="InterPro" id="IPR040132">
    <property type="entry name" value="Tex1/THOC3"/>
</dbReference>
<dbReference type="InterPro" id="IPR019775">
    <property type="entry name" value="WD40_repeat_CS"/>
</dbReference>
<proteinExistence type="inferred from homology"/>
<dbReference type="PROSITE" id="PS50082">
    <property type="entry name" value="WD_REPEATS_2"/>
    <property type="match status" value="4"/>
</dbReference>
<name>M5GH02_DACPD</name>
<feature type="repeat" description="WD" evidence="4">
    <location>
        <begin position="266"/>
        <end position="307"/>
    </location>
</feature>
<dbReference type="Pfam" id="PF00400">
    <property type="entry name" value="WD40"/>
    <property type="match status" value="4"/>
</dbReference>
<dbReference type="OMA" id="WNADGRH"/>
<dbReference type="OrthoDB" id="340259at2759"/>
<dbReference type="PANTHER" id="PTHR22839">
    <property type="entry name" value="THO COMPLEX SUBUNIT 3 THO3"/>
    <property type="match status" value="1"/>
</dbReference>
<dbReference type="InterPro" id="IPR015943">
    <property type="entry name" value="WD40/YVTN_repeat-like_dom_sf"/>
</dbReference>
<evidence type="ECO:0000256" key="3">
    <source>
        <dbReference type="ARBA" id="ARBA00046343"/>
    </source>
</evidence>
<reference evidence="5 6" key="1">
    <citation type="journal article" date="2012" name="Science">
        <title>The Paleozoic origin of enzymatic lignin decomposition reconstructed from 31 fungal genomes.</title>
        <authorList>
            <person name="Floudas D."/>
            <person name="Binder M."/>
            <person name="Riley R."/>
            <person name="Barry K."/>
            <person name="Blanchette R.A."/>
            <person name="Henrissat B."/>
            <person name="Martinez A.T."/>
            <person name="Otillar R."/>
            <person name="Spatafora J.W."/>
            <person name="Yadav J.S."/>
            <person name="Aerts A."/>
            <person name="Benoit I."/>
            <person name="Boyd A."/>
            <person name="Carlson A."/>
            <person name="Copeland A."/>
            <person name="Coutinho P.M."/>
            <person name="de Vries R.P."/>
            <person name="Ferreira P."/>
            <person name="Findley K."/>
            <person name="Foster B."/>
            <person name="Gaskell J."/>
            <person name="Glotzer D."/>
            <person name="Gorecki P."/>
            <person name="Heitman J."/>
            <person name="Hesse C."/>
            <person name="Hori C."/>
            <person name="Igarashi K."/>
            <person name="Jurgens J.A."/>
            <person name="Kallen N."/>
            <person name="Kersten P."/>
            <person name="Kohler A."/>
            <person name="Kuees U."/>
            <person name="Kumar T.K.A."/>
            <person name="Kuo A."/>
            <person name="LaButti K."/>
            <person name="Larrondo L.F."/>
            <person name="Lindquist E."/>
            <person name="Ling A."/>
            <person name="Lombard V."/>
            <person name="Lucas S."/>
            <person name="Lundell T."/>
            <person name="Martin R."/>
            <person name="McLaughlin D.J."/>
            <person name="Morgenstern I."/>
            <person name="Morin E."/>
            <person name="Murat C."/>
            <person name="Nagy L.G."/>
            <person name="Nolan M."/>
            <person name="Ohm R.A."/>
            <person name="Patyshakuliyeva A."/>
            <person name="Rokas A."/>
            <person name="Ruiz-Duenas F.J."/>
            <person name="Sabat G."/>
            <person name="Salamov A."/>
            <person name="Samejima M."/>
            <person name="Schmutz J."/>
            <person name="Slot J.C."/>
            <person name="St John F."/>
            <person name="Stenlid J."/>
            <person name="Sun H."/>
            <person name="Sun S."/>
            <person name="Syed K."/>
            <person name="Tsang A."/>
            <person name="Wiebenga A."/>
            <person name="Young D."/>
            <person name="Pisabarro A."/>
            <person name="Eastwood D.C."/>
            <person name="Martin F."/>
            <person name="Cullen D."/>
            <person name="Grigoriev I.V."/>
            <person name="Hibbett D.S."/>
        </authorList>
    </citation>
    <scope>NUCLEOTIDE SEQUENCE [LARGE SCALE GENOMIC DNA]</scope>
    <source>
        <strain evidence="5 6">DJM-731 SS1</strain>
    </source>
</reference>
<evidence type="ECO:0000313" key="6">
    <source>
        <dbReference type="Proteomes" id="UP000030653"/>
    </source>
</evidence>
<keyword evidence="1 4" id="KW-0853">WD repeat</keyword>
<dbReference type="SMART" id="SM00320">
    <property type="entry name" value="WD40"/>
    <property type="match status" value="5"/>
</dbReference>
<gene>
    <name evidence="5" type="ORF">DACRYDRAFT_44267</name>
</gene>
<feature type="repeat" description="WD" evidence="4">
    <location>
        <begin position="89"/>
        <end position="132"/>
    </location>
</feature>
<dbReference type="InterPro" id="IPR036322">
    <property type="entry name" value="WD40_repeat_dom_sf"/>
</dbReference>
<dbReference type="GeneID" id="63689622"/>
<dbReference type="Proteomes" id="UP000030653">
    <property type="component" value="Unassembled WGS sequence"/>
</dbReference>
<feature type="repeat" description="WD" evidence="4">
    <location>
        <begin position="43"/>
        <end position="75"/>
    </location>
</feature>
<evidence type="ECO:0000256" key="2">
    <source>
        <dbReference type="ARBA" id="ARBA00022737"/>
    </source>
</evidence>